<gene>
    <name evidence="3" type="ORF">ALC60_02077</name>
</gene>
<feature type="compositionally biased region" description="Basic and acidic residues" evidence="2">
    <location>
        <begin position="1063"/>
        <end position="1072"/>
    </location>
</feature>
<dbReference type="STRING" id="64791.A0A151XF20"/>
<keyword evidence="4" id="KW-1185">Reference proteome</keyword>
<feature type="coiled-coil region" evidence="1">
    <location>
        <begin position="208"/>
        <end position="337"/>
    </location>
</feature>
<dbReference type="Proteomes" id="UP000075809">
    <property type="component" value="Unassembled WGS sequence"/>
</dbReference>
<feature type="region of interest" description="Disordered" evidence="2">
    <location>
        <begin position="1047"/>
        <end position="1072"/>
    </location>
</feature>
<feature type="region of interest" description="Disordered" evidence="2">
    <location>
        <begin position="759"/>
        <end position="799"/>
    </location>
</feature>
<dbReference type="PANTHER" id="PTHR23159">
    <property type="entry name" value="CENTROSOMAL PROTEIN 2"/>
    <property type="match status" value="1"/>
</dbReference>
<dbReference type="PANTHER" id="PTHR23159:SF31">
    <property type="entry name" value="CENTROSOME-ASSOCIATED PROTEIN CEP250 ISOFORM X1"/>
    <property type="match status" value="1"/>
</dbReference>
<accession>A0A151XF20</accession>
<evidence type="ECO:0000313" key="4">
    <source>
        <dbReference type="Proteomes" id="UP000075809"/>
    </source>
</evidence>
<organism evidence="3 4">
    <name type="scientific">Mycetomoellerius zeteki</name>
    <dbReference type="NCBI Taxonomy" id="64791"/>
    <lineage>
        <taxon>Eukaryota</taxon>
        <taxon>Metazoa</taxon>
        <taxon>Ecdysozoa</taxon>
        <taxon>Arthropoda</taxon>
        <taxon>Hexapoda</taxon>
        <taxon>Insecta</taxon>
        <taxon>Pterygota</taxon>
        <taxon>Neoptera</taxon>
        <taxon>Endopterygota</taxon>
        <taxon>Hymenoptera</taxon>
        <taxon>Apocrita</taxon>
        <taxon>Aculeata</taxon>
        <taxon>Formicoidea</taxon>
        <taxon>Formicidae</taxon>
        <taxon>Myrmicinae</taxon>
        <taxon>Mycetomoellerius</taxon>
    </lineage>
</organism>
<reference evidence="3 4" key="1">
    <citation type="submission" date="2015-09" db="EMBL/GenBank/DDBJ databases">
        <title>Trachymyrmex zeteki WGS genome.</title>
        <authorList>
            <person name="Nygaard S."/>
            <person name="Hu H."/>
            <person name="Boomsma J."/>
            <person name="Zhang G."/>
        </authorList>
    </citation>
    <scope>NUCLEOTIDE SEQUENCE [LARGE SCALE GENOMIC DNA]</scope>
    <source>
        <strain evidence="3">Tzet28-1</strain>
        <tissue evidence="3">Whole body</tissue>
    </source>
</reference>
<protein>
    <recommendedName>
        <fullName evidence="5">Laminin subunit alpha-2</fullName>
    </recommendedName>
</protein>
<sequence length="1072" mass="123536">MSDKYLDDYLSVVAIDVAVEEKTRIARMAVATLHKLHNVMRQMRDWRDDSAKLKSNIWRMKMALRVDDKNGNDNQQIDPLIVHQRAEISRLEQANDALENEVTNKRLCENLQYEKCLETASSLNGFLQEIDNEIEKLKIKPMNKYCKIGGISSSQYMTKVTELEDIVRKSIAVIAILKQAPPKVINTNEKITEILEDLIEQLCNKIKRLEIFDDRANLRERIEQLEAMIMYLKSELLEKNERINALNDEHTSIGLTLERDREKYEKIIADIREVNETLRGDVERGKQEILELSLKHDHSERHIAEMQLMKVEIDAARKELQDLHDDKETLLKETERMRNVLGEKDKEIENIITQENALKAVLRAETEDLKTKLGIASDENVKLRSIIEGLGKREERERLGKLKSSEKESGGEKRDNGEDRAQNLRDELECLKSESNEPKISLDEADKRIGYLKCAPDEDIDDKTGPEDKISYLEPNEQSLTYRLNVSTNTGEETSGEFNRVIAEYKASKNKVKQLQNEKEQLEEELSKLRSEKGLLDRSMSDANNKCAVLQDQVNKFKSERNGLREQISEHEATAQNLKFELERARVKLEDAVVNTARLQSENSKAIGDLDMLSLRNTETEDRVRVLLTEKNEFATRINELNDESVALREQLNKAREENEYFSMELNKSRVENDKAKAENALLQTTCDTREKDDVKLRKERDDAKGRINEIANECRALGNQLKIQRMKYEALRLTAATLHDENNNHTARTSIKVEIGERRDGGTEVKVESDTRVDHDNKAVIKDEPKGELERSKSENNSLKLEQANLKSKNSEVTMKLAEGRSENPMPWTKISDDEEIVGSILKKFEIASIWYEKEINNYSNYSNDPDMSNDSERTAAFNIDQLEVENRALKMKAVISCSSRNSCLMDGKFGRATDEIQALKLELMYLRDEKATLKSQLEIFKEELNALKSERVALKDELAASRKSNFDFRLKVNDLRGVNEKLKEINAELESRSQDASKGMNKCTTISEVSDKKLKNNFENELSDYLKKYILTEKNLRITNRRNRFDRVSPKNPGLQSVEENLQHIEGQKS</sequence>
<keyword evidence="1" id="KW-0175">Coiled coil</keyword>
<feature type="coiled-coil region" evidence="1">
    <location>
        <begin position="81"/>
        <end position="108"/>
    </location>
</feature>
<proteinExistence type="predicted"/>
<evidence type="ECO:0008006" key="5">
    <source>
        <dbReference type="Google" id="ProtNLM"/>
    </source>
</evidence>
<feature type="region of interest" description="Disordered" evidence="2">
    <location>
        <begin position="397"/>
        <end position="421"/>
    </location>
</feature>
<feature type="compositionally biased region" description="Basic and acidic residues" evidence="2">
    <location>
        <begin position="759"/>
        <end position="795"/>
    </location>
</feature>
<feature type="coiled-coil region" evidence="1">
    <location>
        <begin position="498"/>
        <end position="721"/>
    </location>
</feature>
<evidence type="ECO:0000256" key="2">
    <source>
        <dbReference type="SAM" id="MobiDB-lite"/>
    </source>
</evidence>
<evidence type="ECO:0000256" key="1">
    <source>
        <dbReference type="SAM" id="Coils"/>
    </source>
</evidence>
<dbReference type="AlphaFoldDB" id="A0A151XF20"/>
<feature type="coiled-coil region" evidence="1">
    <location>
        <begin position="918"/>
        <end position="1001"/>
    </location>
</feature>
<name>A0A151XF20_9HYME</name>
<dbReference type="Gene3D" id="6.10.250.3110">
    <property type="match status" value="1"/>
</dbReference>
<evidence type="ECO:0000313" key="3">
    <source>
        <dbReference type="EMBL" id="KYQ58921.1"/>
    </source>
</evidence>
<dbReference type="EMBL" id="KQ982215">
    <property type="protein sequence ID" value="KYQ58921.1"/>
    <property type="molecule type" value="Genomic_DNA"/>
</dbReference>